<dbReference type="Pfam" id="PF13567">
    <property type="entry name" value="DUF4131"/>
    <property type="match status" value="1"/>
</dbReference>
<feature type="transmembrane region" description="Helical" evidence="6">
    <location>
        <begin position="353"/>
        <end position="382"/>
    </location>
</feature>
<comment type="caution">
    <text evidence="9">The sequence shown here is derived from an EMBL/GenBank/DDBJ whole genome shotgun (WGS) entry which is preliminary data.</text>
</comment>
<dbReference type="PANTHER" id="PTHR30619">
    <property type="entry name" value="DNA INTERNALIZATION/COMPETENCE PROTEIN COMEC/REC2"/>
    <property type="match status" value="1"/>
</dbReference>
<dbReference type="InterPro" id="IPR052159">
    <property type="entry name" value="Competence_DNA_uptake"/>
</dbReference>
<comment type="subcellular location">
    <subcellularLocation>
        <location evidence="1">Cell membrane</location>
        <topology evidence="1">Multi-pass membrane protein</topology>
    </subcellularLocation>
</comment>
<proteinExistence type="predicted"/>
<feature type="transmembrane region" description="Helical" evidence="6">
    <location>
        <begin position="93"/>
        <end position="112"/>
    </location>
</feature>
<feature type="transmembrane region" description="Helical" evidence="6">
    <location>
        <begin position="283"/>
        <end position="303"/>
    </location>
</feature>
<keyword evidence="5 6" id="KW-0472">Membrane</keyword>
<dbReference type="Proteomes" id="UP000442533">
    <property type="component" value="Unassembled WGS sequence"/>
</dbReference>
<dbReference type="InterPro" id="IPR004477">
    <property type="entry name" value="ComEC_N"/>
</dbReference>
<evidence type="ECO:0000256" key="5">
    <source>
        <dbReference type="ARBA" id="ARBA00023136"/>
    </source>
</evidence>
<gene>
    <name evidence="9" type="ORF">GL279_04185</name>
</gene>
<evidence type="ECO:0000256" key="2">
    <source>
        <dbReference type="ARBA" id="ARBA00022475"/>
    </source>
</evidence>
<dbReference type="InterPro" id="IPR025405">
    <property type="entry name" value="DUF4131"/>
</dbReference>
<keyword evidence="3 6" id="KW-0812">Transmembrane</keyword>
<feature type="transmembrane region" description="Helical" evidence="6">
    <location>
        <begin position="32"/>
        <end position="50"/>
    </location>
</feature>
<dbReference type="NCBIfam" id="TIGR00360">
    <property type="entry name" value="ComEC_N-term"/>
    <property type="match status" value="1"/>
</dbReference>
<feature type="domain" description="DUF4131" evidence="8">
    <location>
        <begin position="61"/>
        <end position="221"/>
    </location>
</feature>
<dbReference type="Pfam" id="PF03772">
    <property type="entry name" value="Competence"/>
    <property type="match status" value="1"/>
</dbReference>
<feature type="domain" description="ComEC/Rec2-related protein" evidence="7">
    <location>
        <begin position="262"/>
        <end position="538"/>
    </location>
</feature>
<reference evidence="9 10" key="1">
    <citation type="submission" date="2019-11" db="EMBL/GenBank/DDBJ databases">
        <authorList>
            <person name="Dong K."/>
        </authorList>
    </citation>
    <scope>NUCLEOTIDE SEQUENCE [LARGE SCALE GENOMIC DNA]</scope>
    <source>
        <strain evidence="9 10">JCM 17370</strain>
    </source>
</reference>
<dbReference type="PANTHER" id="PTHR30619:SF1">
    <property type="entry name" value="RECOMBINATION PROTEIN 2"/>
    <property type="match status" value="1"/>
</dbReference>
<feature type="transmembrane region" description="Helical" evidence="6">
    <location>
        <begin position="426"/>
        <end position="447"/>
    </location>
</feature>
<evidence type="ECO:0000256" key="3">
    <source>
        <dbReference type="ARBA" id="ARBA00022692"/>
    </source>
</evidence>
<keyword evidence="4 6" id="KW-1133">Transmembrane helix</keyword>
<evidence type="ECO:0000313" key="9">
    <source>
        <dbReference type="EMBL" id="MTH33790.1"/>
    </source>
</evidence>
<feature type="transmembrane region" description="Helical" evidence="6">
    <location>
        <begin position="459"/>
        <end position="484"/>
    </location>
</feature>
<evidence type="ECO:0000313" key="10">
    <source>
        <dbReference type="Proteomes" id="UP000442533"/>
    </source>
</evidence>
<dbReference type="OrthoDB" id="9790149at2"/>
<feature type="transmembrane region" description="Helical" evidence="6">
    <location>
        <begin position="496"/>
        <end position="516"/>
    </location>
</feature>
<feature type="transmembrane region" description="Helical" evidence="6">
    <location>
        <begin position="323"/>
        <end position="341"/>
    </location>
</feature>
<name>A0A844H2U6_9RHOB</name>
<evidence type="ECO:0000256" key="1">
    <source>
        <dbReference type="ARBA" id="ARBA00004651"/>
    </source>
</evidence>
<protein>
    <submittedName>
        <fullName evidence="9">DUF4131 domain-containing protein</fullName>
    </submittedName>
</protein>
<evidence type="ECO:0000256" key="4">
    <source>
        <dbReference type="ARBA" id="ARBA00022989"/>
    </source>
</evidence>
<dbReference type="AlphaFoldDB" id="A0A844H2U6"/>
<organism evidence="9 10">
    <name type="scientific">Paracoccus limosus</name>
    <dbReference type="NCBI Taxonomy" id="913252"/>
    <lineage>
        <taxon>Bacteria</taxon>
        <taxon>Pseudomonadati</taxon>
        <taxon>Pseudomonadota</taxon>
        <taxon>Alphaproteobacteria</taxon>
        <taxon>Rhodobacterales</taxon>
        <taxon>Paracoccaceae</taxon>
        <taxon>Paracoccus</taxon>
    </lineage>
</organism>
<dbReference type="GO" id="GO:0005886">
    <property type="term" value="C:plasma membrane"/>
    <property type="evidence" value="ECO:0007669"/>
    <property type="project" value="UniProtKB-SubCell"/>
</dbReference>
<feature type="transmembrane region" description="Helical" evidence="6">
    <location>
        <begin position="57"/>
        <end position="81"/>
    </location>
</feature>
<dbReference type="EMBL" id="WMIF01000004">
    <property type="protein sequence ID" value="MTH33790.1"/>
    <property type="molecule type" value="Genomic_DNA"/>
</dbReference>
<evidence type="ECO:0000256" key="6">
    <source>
        <dbReference type="SAM" id="Phobius"/>
    </source>
</evidence>
<accession>A0A844H2U6</accession>
<keyword evidence="2" id="KW-1003">Cell membrane</keyword>
<sequence>MGRAERLPAMGTAAGWRRPAQARSPVTVRAGLLPWVPLWMALGVGGWFALPFEPGQIAYVLAAGVVAAGLAFWFALPWLVASGRIGWAWGDQLRLLALALLLAALGFGFCGLRSWMVAAPVLDFRYYGPVEGRVVEIDRSARDRFRLTLDQVVLDDVTSDRVPQRVRISLFDDGPLPVPGQRVMLSAHLGPPNGPAEPGGFDFRRMAWFESLGAIGYARTPVLTVEPPRPGGALALHRLRMRLAQGMRDSIGGQAGAVAAALMTGDRSGIDERTNDIMRASNLYHIVSISGLHMSMLAGFVYAGLRLLGVGLQAMGVWLGGGLHKWAAAGALLAAAVYLWLSGGGVATERSFVMVAVMLLAILADRRAVSLRTVAVAAVVILARTPEGLTTPGFQMSFAATVALILSQGPWSSVAPRLPVWLRPVAMLLLSSLVASLATSPLAAAHFGRMTQYGLLANLLVVPVVGILVMPGGVIAALLAPLGLAQPALWCMGLGVKWMLLVAGWIASLGGAVTLVRLPPPAVVPLLGLGACLLLLAPALAAQGLAPRRPWRRLSGAALLLVALLLWSTNHRPLLLISAEGDAIAMMTAAGRVPSKPKGGAFAVAEWLEGDADAADQQAAAARPLWQGAAGARSAYLALPGGDLAVHHLTGKRAAALAPPLCRGGALLISDADLGAVLGRRPDCTLLDMRRLRASGAVAVRASGSGYVLITTRAQAGARAWTAPPRRKGD</sequence>
<feature type="transmembrane region" description="Helical" evidence="6">
    <location>
        <begin position="522"/>
        <end position="542"/>
    </location>
</feature>
<keyword evidence="10" id="KW-1185">Reference proteome</keyword>
<evidence type="ECO:0000259" key="8">
    <source>
        <dbReference type="Pfam" id="PF13567"/>
    </source>
</evidence>
<evidence type="ECO:0000259" key="7">
    <source>
        <dbReference type="Pfam" id="PF03772"/>
    </source>
</evidence>